<dbReference type="PROSITE" id="PS50975">
    <property type="entry name" value="ATP_GRASP"/>
    <property type="match status" value="1"/>
</dbReference>
<evidence type="ECO:0000313" key="13">
    <source>
        <dbReference type="Proteomes" id="UP000017148"/>
    </source>
</evidence>
<evidence type="ECO:0000256" key="7">
    <source>
        <dbReference type="ARBA" id="ARBA00022840"/>
    </source>
</evidence>
<dbReference type="GO" id="GO:0005524">
    <property type="term" value="F:ATP binding"/>
    <property type="evidence" value="ECO:0007669"/>
    <property type="project" value="UniProtKB-UniRule"/>
</dbReference>
<keyword evidence="5" id="KW-0479">Metal-binding</keyword>
<evidence type="ECO:0000256" key="4">
    <source>
        <dbReference type="ARBA" id="ARBA00022684"/>
    </source>
</evidence>
<comment type="cofactor">
    <cofactor evidence="2">
        <name>Mg(2+)</name>
        <dbReference type="ChEBI" id="CHEBI:18420"/>
    </cofactor>
</comment>
<dbReference type="InterPro" id="IPR016185">
    <property type="entry name" value="PreATP-grasp_dom_sf"/>
</dbReference>
<dbReference type="EC" id="6.3.2.3" evidence="10"/>
<dbReference type="EMBL" id="ASJR01000008">
    <property type="protein sequence ID" value="ERP31868.1"/>
    <property type="molecule type" value="Genomic_DNA"/>
</dbReference>
<dbReference type="InterPro" id="IPR013815">
    <property type="entry name" value="ATP_grasp_subdomain_1"/>
</dbReference>
<dbReference type="AlphaFoldDB" id="U7D7G2"/>
<evidence type="ECO:0000256" key="6">
    <source>
        <dbReference type="ARBA" id="ARBA00022741"/>
    </source>
</evidence>
<dbReference type="GO" id="GO:0005737">
    <property type="term" value="C:cytoplasm"/>
    <property type="evidence" value="ECO:0007669"/>
    <property type="project" value="TreeGrafter"/>
</dbReference>
<dbReference type="PANTHER" id="PTHR21621:SF4">
    <property type="entry name" value="GLUTATHIONE SYNTHETASE"/>
    <property type="match status" value="1"/>
</dbReference>
<comment type="caution">
    <text evidence="12">The sequence shown here is derived from an EMBL/GenBank/DDBJ whole genome shotgun (WGS) entry which is preliminary data.</text>
</comment>
<keyword evidence="6 10" id="KW-0547">Nucleotide-binding</keyword>
<protein>
    <recommendedName>
        <fullName evidence="10">Glutathione synthetase</fullName>
        <ecNumber evidence="10">6.3.2.3</ecNumber>
    </recommendedName>
    <alternativeName>
        <fullName evidence="10">GSH synthetase</fullName>
        <shortName evidence="10">GSH-S</shortName>
        <shortName evidence="10">GSHase</shortName>
    </alternativeName>
    <alternativeName>
        <fullName evidence="10">Glutathione synthase</fullName>
    </alternativeName>
</protein>
<comment type="pathway">
    <text evidence="10">Sulfur metabolism; glutathione biosynthesis; glutathione from L-cysteine and L-glutamate: step 2/2.</text>
</comment>
<dbReference type="UniPathway" id="UPA00142">
    <property type="reaction ID" value="UER00210"/>
</dbReference>
<dbReference type="HAMAP" id="MF_00162">
    <property type="entry name" value="GSH_S"/>
    <property type="match status" value="1"/>
</dbReference>
<evidence type="ECO:0000313" key="12">
    <source>
        <dbReference type="EMBL" id="ERP31868.1"/>
    </source>
</evidence>
<keyword evidence="9" id="KW-0464">Manganese</keyword>
<accession>U7D7G2</accession>
<evidence type="ECO:0000259" key="11">
    <source>
        <dbReference type="PROSITE" id="PS50975"/>
    </source>
</evidence>
<dbReference type="SUPFAM" id="SSF56059">
    <property type="entry name" value="Glutathione synthetase ATP-binding domain-like"/>
    <property type="match status" value="1"/>
</dbReference>
<evidence type="ECO:0000256" key="2">
    <source>
        <dbReference type="ARBA" id="ARBA00001946"/>
    </source>
</evidence>
<feature type="domain" description="ATP-grasp" evidence="11">
    <location>
        <begin position="130"/>
        <end position="321"/>
    </location>
</feature>
<dbReference type="Gene3D" id="3.30.470.20">
    <property type="entry name" value="ATP-grasp fold, B domain"/>
    <property type="match status" value="1"/>
</dbReference>
<keyword evidence="4 10" id="KW-0317">Glutathione biosynthesis</keyword>
<dbReference type="Gene3D" id="3.30.1490.20">
    <property type="entry name" value="ATP-grasp fold, A domain"/>
    <property type="match status" value="1"/>
</dbReference>
<comment type="catalytic activity">
    <reaction evidence="10">
        <text>gamma-L-glutamyl-L-cysteine + glycine + ATP = glutathione + ADP + phosphate + H(+)</text>
        <dbReference type="Rhea" id="RHEA:13557"/>
        <dbReference type="ChEBI" id="CHEBI:15378"/>
        <dbReference type="ChEBI" id="CHEBI:30616"/>
        <dbReference type="ChEBI" id="CHEBI:43474"/>
        <dbReference type="ChEBI" id="CHEBI:57305"/>
        <dbReference type="ChEBI" id="CHEBI:57925"/>
        <dbReference type="ChEBI" id="CHEBI:58173"/>
        <dbReference type="ChEBI" id="CHEBI:456216"/>
        <dbReference type="EC" id="6.3.2.3"/>
    </reaction>
</comment>
<keyword evidence="13" id="KW-1185">Reference proteome</keyword>
<dbReference type="PATRIC" id="fig|1313304.3.peg.1035"/>
<dbReference type="Pfam" id="PF02951">
    <property type="entry name" value="GSH-S_N"/>
    <property type="match status" value="1"/>
</dbReference>
<dbReference type="Pfam" id="PF02955">
    <property type="entry name" value="GSH-S_ATP"/>
    <property type="match status" value="1"/>
</dbReference>
<name>U7D7G2_9BACT</name>
<evidence type="ECO:0000256" key="1">
    <source>
        <dbReference type="ARBA" id="ARBA00001936"/>
    </source>
</evidence>
<dbReference type="InterPro" id="IPR011761">
    <property type="entry name" value="ATP-grasp"/>
</dbReference>
<dbReference type="InterPro" id="IPR006284">
    <property type="entry name" value="Glut_synth_pro"/>
</dbReference>
<evidence type="ECO:0000256" key="3">
    <source>
        <dbReference type="ARBA" id="ARBA00022598"/>
    </source>
</evidence>
<evidence type="ECO:0000256" key="9">
    <source>
        <dbReference type="ARBA" id="ARBA00023211"/>
    </source>
</evidence>
<keyword evidence="7 10" id="KW-0067">ATP-binding</keyword>
<dbReference type="InterPro" id="IPR004218">
    <property type="entry name" value="GSHS_ATP-bd"/>
</dbReference>
<sequence length="344" mass="38918">MDICFIMYPWDAVDPKKDSTLRIIHEAVKRGHTVSITTPKNLTIRDCITMAFCETFEKTETISKNFVSFYKHAQFKKHMLPLEGFDTIFMRDNPPMDSFILNFLDSVKNNVFILNSVEGLREANNKVYTASYYDPDYNLIPATYVSKNKEYLKKVIDEHDGEKMIMKPLDGFGGSGVIVIEKSARQNINSLLDFYIDGISGGTSNYVILQEYVEGAEDGDVRVLMLNGEPLGAMRRVPPKNDPRSNFSVGGSVKKHVLGKGELKLCRRIGKKLVQDGLYFVGLDLIGEKLIEVNVMSPGGIVNINHLNKCKLQEDIINFIEDVTNYEKKLSERKVALKEQVKNA</sequence>
<comment type="similarity">
    <text evidence="10">Belongs to the prokaryotic GSH synthase family.</text>
</comment>
<reference evidence="12 13" key="1">
    <citation type="journal article" date="2013" name="Environ. Microbiol.">
        <title>Genome analysis of Chitinivibrio alkaliphilus gen. nov., sp. nov., a novel extremely haloalkaliphilic anaerobic chitinolytic bacterium from the candidate phylum Termite Group 3.</title>
        <authorList>
            <person name="Sorokin D.Y."/>
            <person name="Gumerov V.M."/>
            <person name="Rakitin A.L."/>
            <person name="Beletsky A.V."/>
            <person name="Damste J.S."/>
            <person name="Muyzer G."/>
            <person name="Mardanov A.V."/>
            <person name="Ravin N.V."/>
        </authorList>
    </citation>
    <scope>NUCLEOTIDE SEQUENCE [LARGE SCALE GENOMIC DNA]</scope>
    <source>
        <strain evidence="12 13">ACht1</strain>
    </source>
</reference>
<dbReference type="Gene3D" id="3.40.50.20">
    <property type="match status" value="1"/>
</dbReference>
<dbReference type="PANTHER" id="PTHR21621">
    <property type="entry name" value="RIBOSOMAL PROTEIN S6 MODIFICATION PROTEIN"/>
    <property type="match status" value="1"/>
</dbReference>
<dbReference type="NCBIfam" id="NF003573">
    <property type="entry name" value="PRK05246.1"/>
    <property type="match status" value="1"/>
</dbReference>
<proteinExistence type="inferred from homology"/>
<evidence type="ECO:0000256" key="10">
    <source>
        <dbReference type="HAMAP-Rule" id="MF_00162"/>
    </source>
</evidence>
<dbReference type="GO" id="GO:0004363">
    <property type="term" value="F:glutathione synthase activity"/>
    <property type="evidence" value="ECO:0007669"/>
    <property type="project" value="UniProtKB-UniRule"/>
</dbReference>
<keyword evidence="8" id="KW-0460">Magnesium</keyword>
<evidence type="ECO:0000256" key="5">
    <source>
        <dbReference type="ARBA" id="ARBA00022723"/>
    </source>
</evidence>
<dbReference type="InterPro" id="IPR004215">
    <property type="entry name" value="GSHS_N"/>
</dbReference>
<dbReference type="NCBIfam" id="NF009110">
    <property type="entry name" value="PRK12458.1"/>
    <property type="match status" value="1"/>
</dbReference>
<dbReference type="Proteomes" id="UP000017148">
    <property type="component" value="Unassembled WGS sequence"/>
</dbReference>
<comment type="cofactor">
    <cofactor evidence="1">
        <name>Mn(2+)</name>
        <dbReference type="ChEBI" id="CHEBI:29035"/>
    </cofactor>
</comment>
<dbReference type="SUPFAM" id="SSF52440">
    <property type="entry name" value="PreATP-grasp domain"/>
    <property type="match status" value="1"/>
</dbReference>
<keyword evidence="3 10" id="KW-0436">Ligase</keyword>
<organism evidence="12 13">
    <name type="scientific">Chitinivibrio alkaliphilus ACht1</name>
    <dbReference type="NCBI Taxonomy" id="1313304"/>
    <lineage>
        <taxon>Bacteria</taxon>
        <taxon>Pseudomonadati</taxon>
        <taxon>Fibrobacterota</taxon>
        <taxon>Chitinivibrionia</taxon>
        <taxon>Chitinivibrionales</taxon>
        <taxon>Chitinivibrionaceae</taxon>
        <taxon>Chitinivibrio</taxon>
    </lineage>
</organism>
<gene>
    <name evidence="10" type="primary">gshB</name>
    <name evidence="12" type="ORF">CALK_1082</name>
</gene>
<evidence type="ECO:0000256" key="8">
    <source>
        <dbReference type="ARBA" id="ARBA00022842"/>
    </source>
</evidence>
<dbReference type="RefSeq" id="WP_022636569.1">
    <property type="nucleotide sequence ID" value="NZ_ASJR01000008.1"/>
</dbReference>
<dbReference type="OrthoDB" id="9785415at2"/>
<dbReference type="eggNOG" id="COG0189">
    <property type="taxonomic scope" value="Bacteria"/>
</dbReference>
<dbReference type="STRING" id="1313304.CALK_1082"/>
<dbReference type="GO" id="GO:0046872">
    <property type="term" value="F:metal ion binding"/>
    <property type="evidence" value="ECO:0007669"/>
    <property type="project" value="UniProtKB-KW"/>
</dbReference>